<sequence length="295" mass="31144">MIGAAPGRAAGPRRIEGTVSTSSTAPRTAPARPDAPAAPVPAAAAAVKFPAGPAPDPAGSRTEHRIRSFHARRGRITQAQAAAIDRHWARWGVELDGSPLDLAALFGDPGLPVVLEIGFGMGDATARMAAADPSTGILAVDVHTPGQGNLLMLAERDGLTNVRVANGDAIVLLRDMLPPASLAGLRVYFPDPWPKAKHHKRRLIQPSFLDLVVPLLRPGAVVHLATDWEPYAEQMLEVLEAAPGLANRYPAAGSAGAALGEGGFAPRPDFRPMTKFERQGLEKGHVVRDLLFTRV</sequence>
<dbReference type="EMBL" id="JAINZZ010000023">
    <property type="protein sequence ID" value="MBY8879767.1"/>
    <property type="molecule type" value="Genomic_DNA"/>
</dbReference>
<feature type="region of interest" description="Disordered" evidence="8">
    <location>
        <begin position="1"/>
        <end position="43"/>
    </location>
</feature>
<evidence type="ECO:0000256" key="1">
    <source>
        <dbReference type="ARBA" id="ARBA00000142"/>
    </source>
</evidence>
<dbReference type="PANTHER" id="PTHR23417">
    <property type="entry name" value="3-DEOXY-D-MANNO-OCTULOSONIC-ACID TRANSFERASE/TRNA GUANINE-N 7 - -METHYLTRANSFERASE"/>
    <property type="match status" value="1"/>
</dbReference>
<dbReference type="InterPro" id="IPR055361">
    <property type="entry name" value="tRNA_methyltr_TrmB_bact"/>
</dbReference>
<protein>
    <recommendedName>
        <fullName evidence="7">tRNA (guanine-N(7)-)-methyltransferase</fullName>
        <ecNumber evidence="7">2.1.1.33</ecNumber>
    </recommendedName>
    <alternativeName>
        <fullName evidence="7">tRNA (guanine(46)-N(7))-methyltransferase</fullName>
    </alternativeName>
    <alternativeName>
        <fullName evidence="7">tRNA(m7G46)-methyltransferase</fullName>
    </alternativeName>
</protein>
<comment type="caution">
    <text evidence="9">The sequence shown here is derived from an EMBL/GenBank/DDBJ whole genome shotgun (WGS) entry which is preliminary data.</text>
</comment>
<accession>A0ABS7QCQ5</accession>
<dbReference type="InterPro" id="IPR029063">
    <property type="entry name" value="SAM-dependent_MTases_sf"/>
</dbReference>
<evidence type="ECO:0000256" key="5">
    <source>
        <dbReference type="ARBA" id="ARBA00022691"/>
    </source>
</evidence>
<evidence type="ECO:0000313" key="10">
    <source>
        <dbReference type="Proteomes" id="UP000778578"/>
    </source>
</evidence>
<dbReference type="NCBIfam" id="TIGR00091">
    <property type="entry name" value="tRNA (guanosine(46)-N7)-methyltransferase TrmB"/>
    <property type="match status" value="1"/>
</dbReference>
<comment type="catalytic activity">
    <reaction evidence="1 7">
        <text>guanosine(46) in tRNA + S-adenosyl-L-methionine = N(7)-methylguanosine(46) in tRNA + S-adenosyl-L-homocysteine</text>
        <dbReference type="Rhea" id="RHEA:42708"/>
        <dbReference type="Rhea" id="RHEA-COMP:10188"/>
        <dbReference type="Rhea" id="RHEA-COMP:10189"/>
        <dbReference type="ChEBI" id="CHEBI:57856"/>
        <dbReference type="ChEBI" id="CHEBI:59789"/>
        <dbReference type="ChEBI" id="CHEBI:74269"/>
        <dbReference type="ChEBI" id="CHEBI:74480"/>
        <dbReference type="EC" id="2.1.1.33"/>
    </reaction>
</comment>
<dbReference type="HAMAP" id="MF_01057">
    <property type="entry name" value="tRNA_methyltr_TrmB"/>
    <property type="match status" value="1"/>
</dbReference>
<evidence type="ECO:0000256" key="2">
    <source>
        <dbReference type="ARBA" id="ARBA00003015"/>
    </source>
</evidence>
<evidence type="ECO:0000313" key="9">
    <source>
        <dbReference type="EMBL" id="MBY8879767.1"/>
    </source>
</evidence>
<dbReference type="SUPFAM" id="SSF53335">
    <property type="entry name" value="S-adenosyl-L-methionine-dependent methyltransferases"/>
    <property type="match status" value="1"/>
</dbReference>
<comment type="similarity">
    <text evidence="7">Belongs to the class I-like SAM-binding methyltransferase superfamily. TrmB family.</text>
</comment>
<feature type="compositionally biased region" description="Low complexity" evidence="8">
    <location>
        <begin position="1"/>
        <end position="12"/>
    </location>
</feature>
<feature type="binding site" evidence="7">
    <location>
        <position position="227"/>
    </location>
    <ligand>
        <name>substrate</name>
    </ligand>
</feature>
<keyword evidence="6 7" id="KW-0819">tRNA processing</keyword>
<keyword evidence="10" id="KW-1185">Reference proteome</keyword>
<reference evidence="9 10" key="1">
    <citation type="submission" date="2021-08" db="EMBL/GenBank/DDBJ databases">
        <title>WGS of actinomycetes from Thailand.</title>
        <authorList>
            <person name="Thawai C."/>
        </authorList>
    </citation>
    <scope>NUCLEOTIDE SEQUENCE [LARGE SCALE GENOMIC DNA]</scope>
    <source>
        <strain evidence="9 10">PLK6-54</strain>
    </source>
</reference>
<dbReference type="PANTHER" id="PTHR23417:SF14">
    <property type="entry name" value="PENTACOTRIPEPTIDE-REPEAT REGION OF PRORP DOMAIN-CONTAINING PROTEIN"/>
    <property type="match status" value="1"/>
</dbReference>
<dbReference type="InterPro" id="IPR003358">
    <property type="entry name" value="tRNA_(Gua-N-7)_MeTrfase_Trmb"/>
</dbReference>
<gene>
    <name evidence="7 9" type="primary">trmB</name>
    <name evidence="9" type="ORF">K7862_19295</name>
</gene>
<feature type="compositionally biased region" description="Low complexity" evidence="8">
    <location>
        <begin position="25"/>
        <end position="43"/>
    </location>
</feature>
<keyword evidence="3 7" id="KW-0489">Methyltransferase</keyword>
<feature type="binding site" evidence="7">
    <location>
        <position position="116"/>
    </location>
    <ligand>
        <name>S-adenosyl-L-methionine</name>
        <dbReference type="ChEBI" id="CHEBI:59789"/>
    </ligand>
</feature>
<feature type="binding site" evidence="7">
    <location>
        <begin position="274"/>
        <end position="277"/>
    </location>
    <ligand>
        <name>substrate</name>
    </ligand>
</feature>
<comment type="caution">
    <text evidence="7">Lacks conserved residue(s) required for the propagation of feature annotation.</text>
</comment>
<proteinExistence type="inferred from homology"/>
<name>A0ABS7QCQ5_9ACTN</name>
<keyword evidence="5 7" id="KW-0949">S-adenosyl-L-methionine</keyword>
<dbReference type="Pfam" id="PF02390">
    <property type="entry name" value="Methyltransf_4"/>
    <property type="match status" value="1"/>
</dbReference>
<evidence type="ECO:0000256" key="4">
    <source>
        <dbReference type="ARBA" id="ARBA00022679"/>
    </source>
</evidence>
<feature type="binding site" evidence="7">
    <location>
        <position position="195"/>
    </location>
    <ligand>
        <name>substrate</name>
    </ligand>
</feature>
<dbReference type="PROSITE" id="PS51625">
    <property type="entry name" value="SAM_MT_TRMB"/>
    <property type="match status" value="1"/>
</dbReference>
<comment type="function">
    <text evidence="2 7">Catalyzes the formation of N(7)-methylguanine at position 46 (m7G46) in tRNA.</text>
</comment>
<evidence type="ECO:0000256" key="7">
    <source>
        <dbReference type="HAMAP-Rule" id="MF_01057"/>
    </source>
</evidence>
<evidence type="ECO:0000256" key="6">
    <source>
        <dbReference type="ARBA" id="ARBA00022694"/>
    </source>
</evidence>
<evidence type="ECO:0000256" key="3">
    <source>
        <dbReference type="ARBA" id="ARBA00022603"/>
    </source>
</evidence>
<comment type="pathway">
    <text evidence="7">tRNA modification; N(7)-methylguanine-tRNA biosynthesis.</text>
</comment>
<feature type="binding site" evidence="7">
    <location>
        <position position="168"/>
    </location>
    <ligand>
        <name>S-adenosyl-L-methionine</name>
        <dbReference type="ChEBI" id="CHEBI:59789"/>
    </ligand>
</feature>
<evidence type="ECO:0000256" key="8">
    <source>
        <dbReference type="SAM" id="MobiDB-lite"/>
    </source>
</evidence>
<feature type="binding site" evidence="7">
    <location>
        <position position="191"/>
    </location>
    <ligand>
        <name>S-adenosyl-L-methionine</name>
        <dbReference type="ChEBI" id="CHEBI:59789"/>
    </ligand>
</feature>
<dbReference type="EC" id="2.1.1.33" evidence="7"/>
<dbReference type="Proteomes" id="UP000778578">
    <property type="component" value="Unassembled WGS sequence"/>
</dbReference>
<dbReference type="Gene3D" id="3.40.50.150">
    <property type="entry name" value="Vaccinia Virus protein VP39"/>
    <property type="match status" value="1"/>
</dbReference>
<keyword evidence="4 7" id="KW-0808">Transferase</keyword>
<dbReference type="GO" id="GO:0008176">
    <property type="term" value="F:tRNA (guanine(46)-N7)-methyltransferase activity"/>
    <property type="evidence" value="ECO:0007669"/>
    <property type="project" value="UniProtKB-EC"/>
</dbReference>
<organism evidence="9 10">
    <name type="scientific">Actinacidiphila acidipaludis</name>
    <dbReference type="NCBI Taxonomy" id="2873382"/>
    <lineage>
        <taxon>Bacteria</taxon>
        <taxon>Bacillati</taxon>
        <taxon>Actinomycetota</taxon>
        <taxon>Actinomycetes</taxon>
        <taxon>Kitasatosporales</taxon>
        <taxon>Streptomycetaceae</taxon>
        <taxon>Actinacidiphila</taxon>
    </lineage>
</organism>
<feature type="binding site" evidence="7">
    <location>
        <position position="141"/>
    </location>
    <ligand>
        <name>S-adenosyl-L-methionine</name>
        <dbReference type="ChEBI" id="CHEBI:59789"/>
    </ligand>
</feature>